<evidence type="ECO:0000313" key="1">
    <source>
        <dbReference type="EMBL" id="TSD16263.1"/>
    </source>
</evidence>
<dbReference type="InParanoid" id="A0A554NFU1"/>
<proteinExistence type="predicted"/>
<dbReference type="RefSeq" id="WP_144260765.1">
    <property type="nucleotide sequence ID" value="NZ_QMDX01000001.1"/>
</dbReference>
<dbReference type="EMBL" id="QMDX01000001">
    <property type="protein sequence ID" value="TSD16263.1"/>
    <property type="molecule type" value="Genomic_DNA"/>
</dbReference>
<sequence>MISCPIVPRASPAPSRLTCHRIERYGDVRTVMAGDGWSDPSAIALYLAAPTEARTGEAMRG</sequence>
<evidence type="ECO:0000313" key="2">
    <source>
        <dbReference type="Proteomes" id="UP000319894"/>
    </source>
</evidence>
<protein>
    <submittedName>
        <fullName evidence="1">Uncharacterized protein</fullName>
    </submittedName>
</protein>
<dbReference type="OrthoDB" id="216982at2157"/>
<organism evidence="1 2">
    <name type="scientific">Haloglomus irregulare</name>
    <dbReference type="NCBI Taxonomy" id="2234134"/>
    <lineage>
        <taxon>Archaea</taxon>
        <taxon>Methanobacteriati</taxon>
        <taxon>Methanobacteriota</taxon>
        <taxon>Stenosarchaea group</taxon>
        <taxon>Halobacteria</taxon>
        <taxon>Halobacteriales</taxon>
        <taxon>Natronomonadaceae</taxon>
        <taxon>Haloglomus</taxon>
    </lineage>
</organism>
<reference evidence="1 2" key="1">
    <citation type="submission" date="2018-06" db="EMBL/GenBank/DDBJ databases">
        <title>Natronomonas sp. F16-60 a new haloarchaeon isolated from a solar saltern of Isla Cristina, Huelva, Spain.</title>
        <authorList>
            <person name="Duran-Viseras A."/>
            <person name="Sanchez-Porro C."/>
            <person name="Ventosa A."/>
        </authorList>
    </citation>
    <scope>NUCLEOTIDE SEQUENCE [LARGE SCALE GENOMIC DNA]</scope>
    <source>
        <strain evidence="1 2">F16-60</strain>
    </source>
</reference>
<name>A0A554NFU1_9EURY</name>
<dbReference type="Proteomes" id="UP000319894">
    <property type="component" value="Unassembled WGS sequence"/>
</dbReference>
<accession>A0A554NFU1</accession>
<gene>
    <name evidence="1" type="ORF">DP107_03690</name>
</gene>
<comment type="caution">
    <text evidence="1">The sequence shown here is derived from an EMBL/GenBank/DDBJ whole genome shotgun (WGS) entry which is preliminary data.</text>
</comment>
<keyword evidence="2" id="KW-1185">Reference proteome</keyword>
<dbReference type="AlphaFoldDB" id="A0A554NFU1"/>